<dbReference type="GO" id="GO:0006298">
    <property type="term" value="P:mismatch repair"/>
    <property type="evidence" value="ECO:0007669"/>
    <property type="project" value="InterPro"/>
</dbReference>
<feature type="domain" description="DNA mismatch repair protein MutS core" evidence="5">
    <location>
        <begin position="227"/>
        <end position="514"/>
    </location>
</feature>
<evidence type="ECO:0000256" key="3">
    <source>
        <dbReference type="ARBA" id="ARBA00022840"/>
    </source>
</evidence>
<protein>
    <submittedName>
        <fullName evidence="7">Uncharacterized protein</fullName>
    </submittedName>
</protein>
<dbReference type="InterPro" id="IPR017261">
    <property type="entry name" value="DNA_mismatch_repair_MutS/MSH"/>
</dbReference>
<dbReference type="PANTHER" id="PTHR11361">
    <property type="entry name" value="DNA MISMATCH REPAIR PROTEIN MUTS FAMILY MEMBER"/>
    <property type="match status" value="1"/>
</dbReference>
<dbReference type="PIRSF" id="PIRSF037677">
    <property type="entry name" value="DNA_mis_repair_Msh6"/>
    <property type="match status" value="1"/>
</dbReference>
<keyword evidence="2" id="KW-0547">Nucleotide-binding</keyword>
<evidence type="ECO:0000259" key="5">
    <source>
        <dbReference type="SMART" id="SM00533"/>
    </source>
</evidence>
<reference evidence="7" key="1">
    <citation type="journal article" date="2020" name="Cell">
        <title>Large-Scale Comparative Analyses of Tick Genomes Elucidate Their Genetic Diversity and Vector Capacities.</title>
        <authorList>
            <consortium name="Tick Genome and Microbiome Consortium (TIGMIC)"/>
            <person name="Jia N."/>
            <person name="Wang J."/>
            <person name="Shi W."/>
            <person name="Du L."/>
            <person name="Sun Y."/>
            <person name="Zhan W."/>
            <person name="Jiang J.F."/>
            <person name="Wang Q."/>
            <person name="Zhang B."/>
            <person name="Ji P."/>
            <person name="Bell-Sakyi L."/>
            <person name="Cui X.M."/>
            <person name="Yuan T.T."/>
            <person name="Jiang B.G."/>
            <person name="Yang W.F."/>
            <person name="Lam T.T."/>
            <person name="Chang Q.C."/>
            <person name="Ding S.J."/>
            <person name="Wang X.J."/>
            <person name="Zhu J.G."/>
            <person name="Ruan X.D."/>
            <person name="Zhao L."/>
            <person name="Wei J.T."/>
            <person name="Ye R.Z."/>
            <person name="Que T.C."/>
            <person name="Du C.H."/>
            <person name="Zhou Y.H."/>
            <person name="Cheng J.X."/>
            <person name="Dai P.F."/>
            <person name="Guo W.B."/>
            <person name="Han X.H."/>
            <person name="Huang E.J."/>
            <person name="Li L.F."/>
            <person name="Wei W."/>
            <person name="Gao Y.C."/>
            <person name="Liu J.Z."/>
            <person name="Shao H.Z."/>
            <person name="Wang X."/>
            <person name="Wang C.C."/>
            <person name="Yang T.C."/>
            <person name="Huo Q.B."/>
            <person name="Li W."/>
            <person name="Chen H.Y."/>
            <person name="Chen S.E."/>
            <person name="Zhou L.G."/>
            <person name="Ni X.B."/>
            <person name="Tian J.H."/>
            <person name="Sheng Y."/>
            <person name="Liu T."/>
            <person name="Pan Y.S."/>
            <person name="Xia L.Y."/>
            <person name="Li J."/>
            <person name="Zhao F."/>
            <person name="Cao W.C."/>
        </authorList>
    </citation>
    <scope>NUCLEOTIDE SEQUENCE</scope>
    <source>
        <strain evidence="7">Rsan-2018</strain>
    </source>
</reference>
<evidence type="ECO:0000256" key="4">
    <source>
        <dbReference type="ARBA" id="ARBA00023125"/>
    </source>
</evidence>
<dbReference type="InterPro" id="IPR036187">
    <property type="entry name" value="DNA_mismatch_repair_MutS_sf"/>
</dbReference>
<dbReference type="Proteomes" id="UP000821837">
    <property type="component" value="Unassembled WGS sequence"/>
</dbReference>
<dbReference type="InterPro" id="IPR027417">
    <property type="entry name" value="P-loop_NTPase"/>
</dbReference>
<evidence type="ECO:0000313" key="7">
    <source>
        <dbReference type="EMBL" id="KAH7935288.1"/>
    </source>
</evidence>
<dbReference type="SUPFAM" id="SSF52540">
    <property type="entry name" value="P-loop containing nucleoside triphosphate hydrolases"/>
    <property type="match status" value="1"/>
</dbReference>
<keyword evidence="3" id="KW-0067">ATP-binding</keyword>
<dbReference type="SUPFAM" id="SSF48334">
    <property type="entry name" value="DNA repair protein MutS, domain III"/>
    <property type="match status" value="1"/>
</dbReference>
<keyword evidence="4" id="KW-0238">DNA-binding</keyword>
<dbReference type="GO" id="GO:0051026">
    <property type="term" value="P:chiasma assembly"/>
    <property type="evidence" value="ECO:0007669"/>
    <property type="project" value="TreeGrafter"/>
</dbReference>
<comment type="similarity">
    <text evidence="1">Belongs to the DNA mismatch repair MutS family.</text>
</comment>
<evidence type="ECO:0000313" key="8">
    <source>
        <dbReference type="Proteomes" id="UP000821837"/>
    </source>
</evidence>
<dbReference type="GO" id="GO:0005634">
    <property type="term" value="C:nucleus"/>
    <property type="evidence" value="ECO:0007669"/>
    <property type="project" value="TreeGrafter"/>
</dbReference>
<dbReference type="GO" id="GO:0030983">
    <property type="term" value="F:mismatched DNA binding"/>
    <property type="evidence" value="ECO:0007669"/>
    <property type="project" value="InterPro"/>
</dbReference>
<dbReference type="GO" id="GO:0005524">
    <property type="term" value="F:ATP binding"/>
    <property type="evidence" value="ECO:0007669"/>
    <property type="project" value="UniProtKB-KW"/>
</dbReference>
<feature type="domain" description="DNA mismatch repair proteins mutS family" evidence="6">
    <location>
        <begin position="530"/>
        <end position="610"/>
    </location>
</feature>
<sequence>MKLDPDVVLASQEAVFLVAKATVILSLAWSSRRFGAAYYDSSTCKMYLIPDQEDLPPVHSLLFSVLREVRPSCVLLSAKSDEKLMKAINDFLSSDKASSNTRSYNKEVIRTLPFKDFAYEPSRHRLLYLKLPNMPSGLSDEARYVFMASLIDFNAIAMVRSAGALINYLGQCKLDCLQSSQDSNLIRGIVTCSLKDRIRISQMTLGCLQIFKEEWHPSVYKFGIAGKEGLSLFGLFNRCRSKVGSRELRKLFCRPTRDLSVLQSRQATVAFFTVPNNQPIVNSLRECLANVRDVSGVLMRMSKAAATVNEWKTFYKTFVNVVSIIGICHSSLSSDSSIDILVKMTSLRIEDLLRITALIKKTLDFEESQAAERFVVNRGIDSTLDEKKRVYNGLPDLLTRIAYGELEKLDPEITDCQVVYLPQIGYLLTIAENAPGTDEPGLQFMFSCDNKSYFKTATMKTLDGLLGDTLYEIIDRETEIMHKVQNMILEVAEAFLEAVSACGELDAHPLVESAGSSFVPNAFSSGGPHSKIKIITGPNNCGKSIYLKQVALIVYMAHIGSFVPAESAQIGAVDAILTCMYSEESLLHGLSSFGMQLNQVCGAVGACNEG</sequence>
<comment type="caution">
    <text evidence="7">The sequence shown here is derived from an EMBL/GenBank/DDBJ whole genome shotgun (WGS) entry which is preliminary data.</text>
</comment>
<evidence type="ECO:0000256" key="1">
    <source>
        <dbReference type="ARBA" id="ARBA00006271"/>
    </source>
</evidence>
<dbReference type="VEuPathDB" id="VectorBase:RSAN_056699"/>
<evidence type="ECO:0000256" key="2">
    <source>
        <dbReference type="ARBA" id="ARBA00022741"/>
    </source>
</evidence>
<dbReference type="EMBL" id="JABSTV010001255">
    <property type="protein sequence ID" value="KAH7935288.1"/>
    <property type="molecule type" value="Genomic_DNA"/>
</dbReference>
<keyword evidence="8" id="KW-1185">Reference proteome</keyword>
<dbReference type="InterPro" id="IPR045076">
    <property type="entry name" value="MutS"/>
</dbReference>
<organism evidence="7 8">
    <name type="scientific">Rhipicephalus sanguineus</name>
    <name type="common">Brown dog tick</name>
    <name type="synonym">Ixodes sanguineus</name>
    <dbReference type="NCBI Taxonomy" id="34632"/>
    <lineage>
        <taxon>Eukaryota</taxon>
        <taxon>Metazoa</taxon>
        <taxon>Ecdysozoa</taxon>
        <taxon>Arthropoda</taxon>
        <taxon>Chelicerata</taxon>
        <taxon>Arachnida</taxon>
        <taxon>Acari</taxon>
        <taxon>Parasitiformes</taxon>
        <taxon>Ixodida</taxon>
        <taxon>Ixodoidea</taxon>
        <taxon>Ixodidae</taxon>
        <taxon>Rhipicephalinae</taxon>
        <taxon>Rhipicephalus</taxon>
        <taxon>Rhipicephalus</taxon>
    </lineage>
</organism>
<dbReference type="Gene3D" id="1.10.1420.10">
    <property type="match status" value="1"/>
</dbReference>
<proteinExistence type="inferred from homology"/>
<gene>
    <name evidence="7" type="ORF">HPB52_005713</name>
</gene>
<dbReference type="Pfam" id="PF00488">
    <property type="entry name" value="MutS_V"/>
    <property type="match status" value="1"/>
</dbReference>
<dbReference type="AlphaFoldDB" id="A0A9D4PBM7"/>
<dbReference type="InterPro" id="IPR000432">
    <property type="entry name" value="DNA_mismatch_repair_MutS_C"/>
</dbReference>
<evidence type="ECO:0000259" key="6">
    <source>
        <dbReference type="SMART" id="SM00534"/>
    </source>
</evidence>
<dbReference type="SMART" id="SM00533">
    <property type="entry name" value="MUTSd"/>
    <property type="match status" value="1"/>
</dbReference>
<dbReference type="PANTHER" id="PTHR11361:SF20">
    <property type="entry name" value="MUTS PROTEIN HOMOLOG 5"/>
    <property type="match status" value="1"/>
</dbReference>
<accession>A0A9D4PBM7</accession>
<name>A0A9D4PBM7_RHISA</name>
<dbReference type="Pfam" id="PF05192">
    <property type="entry name" value="MutS_III"/>
    <property type="match status" value="1"/>
</dbReference>
<reference evidence="7" key="2">
    <citation type="submission" date="2021-09" db="EMBL/GenBank/DDBJ databases">
        <authorList>
            <person name="Jia N."/>
            <person name="Wang J."/>
            <person name="Shi W."/>
            <person name="Du L."/>
            <person name="Sun Y."/>
            <person name="Zhan W."/>
            <person name="Jiang J."/>
            <person name="Wang Q."/>
            <person name="Zhang B."/>
            <person name="Ji P."/>
            <person name="Sakyi L.B."/>
            <person name="Cui X."/>
            <person name="Yuan T."/>
            <person name="Jiang B."/>
            <person name="Yang W."/>
            <person name="Lam T.T.-Y."/>
            <person name="Chang Q."/>
            <person name="Ding S."/>
            <person name="Wang X."/>
            <person name="Zhu J."/>
            <person name="Ruan X."/>
            <person name="Zhao L."/>
            <person name="Wei J."/>
            <person name="Que T."/>
            <person name="Du C."/>
            <person name="Cheng J."/>
            <person name="Dai P."/>
            <person name="Han X."/>
            <person name="Huang E."/>
            <person name="Gao Y."/>
            <person name="Liu J."/>
            <person name="Shao H."/>
            <person name="Ye R."/>
            <person name="Li L."/>
            <person name="Wei W."/>
            <person name="Wang X."/>
            <person name="Wang C."/>
            <person name="Huo Q."/>
            <person name="Li W."/>
            <person name="Guo W."/>
            <person name="Chen H."/>
            <person name="Chen S."/>
            <person name="Zhou L."/>
            <person name="Zhou L."/>
            <person name="Ni X."/>
            <person name="Tian J."/>
            <person name="Zhou Y."/>
            <person name="Sheng Y."/>
            <person name="Liu T."/>
            <person name="Pan Y."/>
            <person name="Xia L."/>
            <person name="Li J."/>
            <person name="Zhao F."/>
            <person name="Cao W."/>
        </authorList>
    </citation>
    <scope>NUCLEOTIDE SEQUENCE</scope>
    <source>
        <strain evidence="7">Rsan-2018</strain>
        <tissue evidence="7">Larvae</tissue>
    </source>
</reference>
<dbReference type="InterPro" id="IPR007696">
    <property type="entry name" value="DNA_mismatch_repair_MutS_core"/>
</dbReference>
<dbReference type="Gene3D" id="3.40.50.300">
    <property type="entry name" value="P-loop containing nucleotide triphosphate hydrolases"/>
    <property type="match status" value="1"/>
</dbReference>
<dbReference type="GO" id="GO:0140664">
    <property type="term" value="F:ATP-dependent DNA damage sensor activity"/>
    <property type="evidence" value="ECO:0007669"/>
    <property type="project" value="InterPro"/>
</dbReference>
<dbReference type="SMART" id="SM00534">
    <property type="entry name" value="MUTSac"/>
    <property type="match status" value="1"/>
</dbReference>